<evidence type="ECO:0000313" key="9">
    <source>
        <dbReference type="EMBL" id="PZF80145.1"/>
    </source>
</evidence>
<evidence type="ECO:0000256" key="3">
    <source>
        <dbReference type="ARBA" id="ARBA00022475"/>
    </source>
</evidence>
<comment type="similarity">
    <text evidence="7">Belongs to the binding-protein-dependent transport system permease family.</text>
</comment>
<dbReference type="InterPro" id="IPR035906">
    <property type="entry name" value="MetI-like_sf"/>
</dbReference>
<evidence type="ECO:0000256" key="5">
    <source>
        <dbReference type="ARBA" id="ARBA00022989"/>
    </source>
</evidence>
<reference evidence="9 10" key="1">
    <citation type="submission" date="2018-01" db="EMBL/GenBank/DDBJ databases">
        <title>Draft genome sequence of Jiangella sp. GTF31.</title>
        <authorList>
            <person name="Sahin N."/>
            <person name="Ay H."/>
            <person name="Saygin H."/>
        </authorList>
    </citation>
    <scope>NUCLEOTIDE SEQUENCE [LARGE SCALE GENOMIC DNA]</scope>
    <source>
        <strain evidence="9 10">GTF31</strain>
    </source>
</reference>
<feature type="transmembrane region" description="Helical" evidence="7">
    <location>
        <begin position="125"/>
        <end position="143"/>
    </location>
</feature>
<feature type="transmembrane region" description="Helical" evidence="7">
    <location>
        <begin position="173"/>
        <end position="197"/>
    </location>
</feature>
<protein>
    <submittedName>
        <fullName evidence="9">ABC transporter permease</fullName>
    </submittedName>
</protein>
<accession>A0A2W2AY70</accession>
<feature type="transmembrane region" description="Helical" evidence="7">
    <location>
        <begin position="280"/>
        <end position="303"/>
    </location>
</feature>
<name>A0A2W2AY70_9ACTN</name>
<keyword evidence="6 7" id="KW-0472">Membrane</keyword>
<evidence type="ECO:0000256" key="7">
    <source>
        <dbReference type="RuleBase" id="RU363032"/>
    </source>
</evidence>
<keyword evidence="4 7" id="KW-0812">Transmembrane</keyword>
<dbReference type="AlphaFoldDB" id="A0A2W2AY70"/>
<evidence type="ECO:0000259" key="8">
    <source>
        <dbReference type="PROSITE" id="PS50928"/>
    </source>
</evidence>
<feature type="domain" description="ABC transmembrane type-1" evidence="8">
    <location>
        <begin position="88"/>
        <end position="301"/>
    </location>
</feature>
<feature type="transmembrane region" description="Helical" evidence="7">
    <location>
        <begin position="30"/>
        <end position="52"/>
    </location>
</feature>
<gene>
    <name evidence="9" type="ORF">C1I92_27570</name>
</gene>
<dbReference type="PANTHER" id="PTHR30193:SF1">
    <property type="entry name" value="ABC TRANSPORTER PERMEASE PROTEIN YESP-RELATED"/>
    <property type="match status" value="1"/>
</dbReference>
<evidence type="ECO:0000313" key="10">
    <source>
        <dbReference type="Proteomes" id="UP000248764"/>
    </source>
</evidence>
<keyword evidence="10" id="KW-1185">Reference proteome</keyword>
<dbReference type="GO" id="GO:0005886">
    <property type="term" value="C:plasma membrane"/>
    <property type="evidence" value="ECO:0007669"/>
    <property type="project" value="UniProtKB-SubCell"/>
</dbReference>
<comment type="subcellular location">
    <subcellularLocation>
        <location evidence="1 7">Cell membrane</location>
        <topology evidence="1 7">Multi-pass membrane protein</topology>
    </subcellularLocation>
</comment>
<dbReference type="EMBL" id="POTW01000099">
    <property type="protein sequence ID" value="PZF80145.1"/>
    <property type="molecule type" value="Genomic_DNA"/>
</dbReference>
<keyword evidence="3" id="KW-1003">Cell membrane</keyword>
<dbReference type="PROSITE" id="PS50928">
    <property type="entry name" value="ABC_TM1"/>
    <property type="match status" value="1"/>
</dbReference>
<organism evidence="9 10">
    <name type="scientific">Jiangella anatolica</name>
    <dbReference type="NCBI Taxonomy" id="2670374"/>
    <lineage>
        <taxon>Bacteria</taxon>
        <taxon>Bacillati</taxon>
        <taxon>Actinomycetota</taxon>
        <taxon>Actinomycetes</taxon>
        <taxon>Jiangellales</taxon>
        <taxon>Jiangellaceae</taxon>
        <taxon>Jiangella</taxon>
    </lineage>
</organism>
<keyword evidence="5 7" id="KW-1133">Transmembrane helix</keyword>
<evidence type="ECO:0000256" key="6">
    <source>
        <dbReference type="ARBA" id="ARBA00023136"/>
    </source>
</evidence>
<comment type="caution">
    <text evidence="9">The sequence shown here is derived from an EMBL/GenBank/DDBJ whole genome shotgun (WGS) entry which is preliminary data.</text>
</comment>
<proteinExistence type="inferred from homology"/>
<dbReference type="Pfam" id="PF00528">
    <property type="entry name" value="BPD_transp_1"/>
    <property type="match status" value="1"/>
</dbReference>
<dbReference type="CDD" id="cd06261">
    <property type="entry name" value="TM_PBP2"/>
    <property type="match status" value="1"/>
</dbReference>
<evidence type="ECO:0000256" key="2">
    <source>
        <dbReference type="ARBA" id="ARBA00022448"/>
    </source>
</evidence>
<sequence>MTVTLNPDVHEAGTARRAKRSGHERAQGRAAAILLAPWLIGVVGITAGPLLYSLVISFTKYSVITSPEWIGFDNYVEALGDDRLHKALQVTFIYALVGVPAQLVFALLLAVVLNRTLRGTQIYRSIYYLPSLLGGSVAISLLWRQVFGGSGLVNTVLGHVGIEGPGWLTDPDLALFTLILLHVWTFGSPMVIFAAALKQVPEHLYEAAKVDGCGPLRQFRSITLPLLTPIIFFNLVLQLIGAFQSFTQARIMTDGNGGPADSTLLITLYLYQQAFTSFRMGYASAIAWILVLIVGAISALLFITQRRWVFYDD</sequence>
<feature type="transmembrane region" description="Helical" evidence="7">
    <location>
        <begin position="226"/>
        <end position="246"/>
    </location>
</feature>
<dbReference type="Gene3D" id="1.10.3720.10">
    <property type="entry name" value="MetI-like"/>
    <property type="match status" value="1"/>
</dbReference>
<dbReference type="InterPro" id="IPR051393">
    <property type="entry name" value="ABC_transporter_permease"/>
</dbReference>
<keyword evidence="2 7" id="KW-0813">Transport</keyword>
<dbReference type="Proteomes" id="UP000248764">
    <property type="component" value="Unassembled WGS sequence"/>
</dbReference>
<dbReference type="PANTHER" id="PTHR30193">
    <property type="entry name" value="ABC TRANSPORTER PERMEASE PROTEIN"/>
    <property type="match status" value="1"/>
</dbReference>
<dbReference type="GO" id="GO:0055085">
    <property type="term" value="P:transmembrane transport"/>
    <property type="evidence" value="ECO:0007669"/>
    <property type="project" value="InterPro"/>
</dbReference>
<feature type="transmembrane region" description="Helical" evidence="7">
    <location>
        <begin position="92"/>
        <end position="113"/>
    </location>
</feature>
<evidence type="ECO:0000256" key="4">
    <source>
        <dbReference type="ARBA" id="ARBA00022692"/>
    </source>
</evidence>
<dbReference type="SUPFAM" id="SSF161098">
    <property type="entry name" value="MetI-like"/>
    <property type="match status" value="1"/>
</dbReference>
<dbReference type="RefSeq" id="WP_111257845.1">
    <property type="nucleotide sequence ID" value="NZ_POTW01000099.1"/>
</dbReference>
<evidence type="ECO:0000256" key="1">
    <source>
        <dbReference type="ARBA" id="ARBA00004651"/>
    </source>
</evidence>
<dbReference type="InterPro" id="IPR000515">
    <property type="entry name" value="MetI-like"/>
</dbReference>